<name>A0ACA9JUJ7_9GLOM</name>
<accession>A0ACA9JUJ7</accession>
<sequence>MSLASSCGTIPPVQSNYSPKGEITNIAGIEVYCAVPDSFAEAQTKNAIIICYDIFGFHENVKQICDLLASQGFFVAMPDYFRGNPWKIDAGINRNKLIEWLNATAPPETVYQLTTQVVEHLRNEHKVQNFGYAGFCWGGMIASKQSKDPNFDACILIHPGMLKLDDFKESQCPIAFLPSRDEPDLENEFFKNPVLTSKPFGSKLIHRRFDASHGFAGAKGNFEDPVNAKYVNEVIDISVKFFNENLGVKY</sequence>
<dbReference type="Proteomes" id="UP000789860">
    <property type="component" value="Unassembled WGS sequence"/>
</dbReference>
<comment type="caution">
    <text evidence="1">The sequence shown here is derived from an EMBL/GenBank/DDBJ whole genome shotgun (WGS) entry which is preliminary data.</text>
</comment>
<evidence type="ECO:0000313" key="2">
    <source>
        <dbReference type="Proteomes" id="UP000789860"/>
    </source>
</evidence>
<organism evidence="1 2">
    <name type="scientific">Scutellospora calospora</name>
    <dbReference type="NCBI Taxonomy" id="85575"/>
    <lineage>
        <taxon>Eukaryota</taxon>
        <taxon>Fungi</taxon>
        <taxon>Fungi incertae sedis</taxon>
        <taxon>Mucoromycota</taxon>
        <taxon>Glomeromycotina</taxon>
        <taxon>Glomeromycetes</taxon>
        <taxon>Diversisporales</taxon>
        <taxon>Gigasporaceae</taxon>
        <taxon>Scutellospora</taxon>
    </lineage>
</organism>
<gene>
    <name evidence="1" type="ORF">SCALOS_LOCUS264</name>
</gene>
<protein>
    <submittedName>
        <fullName evidence="1">1796_t:CDS:1</fullName>
    </submittedName>
</protein>
<evidence type="ECO:0000313" key="1">
    <source>
        <dbReference type="EMBL" id="CAG8436251.1"/>
    </source>
</evidence>
<dbReference type="EMBL" id="CAJVPM010000118">
    <property type="protein sequence ID" value="CAG8436251.1"/>
    <property type="molecule type" value="Genomic_DNA"/>
</dbReference>
<proteinExistence type="predicted"/>
<keyword evidence="2" id="KW-1185">Reference proteome</keyword>
<reference evidence="1" key="1">
    <citation type="submission" date="2021-06" db="EMBL/GenBank/DDBJ databases">
        <authorList>
            <person name="Kallberg Y."/>
            <person name="Tangrot J."/>
            <person name="Rosling A."/>
        </authorList>
    </citation>
    <scope>NUCLEOTIDE SEQUENCE</scope>
    <source>
        <strain evidence="1">AU212A</strain>
    </source>
</reference>